<sequence length="52" mass="5752">MTRIRAFAARFLPAPRFSDIAIGEMTDIQLRRAGLSKAEVLHRTFSGLTTCG</sequence>
<dbReference type="EMBL" id="JANHAX010000005">
    <property type="protein sequence ID" value="MDQ2091322.1"/>
    <property type="molecule type" value="Genomic_DNA"/>
</dbReference>
<organism evidence="1 2">
    <name type="scientific">Marimonas arenosa</name>
    <dbReference type="NCBI Taxonomy" id="1795305"/>
    <lineage>
        <taxon>Bacteria</taxon>
        <taxon>Pseudomonadati</taxon>
        <taxon>Pseudomonadota</taxon>
        <taxon>Alphaproteobacteria</taxon>
        <taxon>Rhodobacterales</taxon>
        <taxon>Paracoccaceae</taxon>
        <taxon>Marimonas</taxon>
    </lineage>
</organism>
<gene>
    <name evidence="1" type="ORF">NO357_15585</name>
</gene>
<accession>A0AAE3WGG4</accession>
<dbReference type="Proteomes" id="UP001226762">
    <property type="component" value="Unassembled WGS sequence"/>
</dbReference>
<dbReference type="RefSeq" id="WP_306736615.1">
    <property type="nucleotide sequence ID" value="NZ_JANHAX010000005.1"/>
</dbReference>
<keyword evidence="2" id="KW-1185">Reference proteome</keyword>
<reference evidence="1" key="1">
    <citation type="submission" date="2022-07" db="EMBL/GenBank/DDBJ databases">
        <authorList>
            <person name="Otstavnykh N."/>
            <person name="Isaeva M."/>
            <person name="Bystritskaya E."/>
        </authorList>
    </citation>
    <scope>NUCLEOTIDE SEQUENCE</scope>
    <source>
        <strain evidence="1">KCTC 52189</strain>
    </source>
</reference>
<evidence type="ECO:0000313" key="1">
    <source>
        <dbReference type="EMBL" id="MDQ2091322.1"/>
    </source>
</evidence>
<protein>
    <submittedName>
        <fullName evidence="1">Uncharacterized protein</fullName>
    </submittedName>
</protein>
<dbReference type="AlphaFoldDB" id="A0AAE3WGG4"/>
<evidence type="ECO:0000313" key="2">
    <source>
        <dbReference type="Proteomes" id="UP001226762"/>
    </source>
</evidence>
<comment type="caution">
    <text evidence="1">The sequence shown here is derived from an EMBL/GenBank/DDBJ whole genome shotgun (WGS) entry which is preliminary data.</text>
</comment>
<name>A0AAE3WGG4_9RHOB</name>
<reference evidence="1" key="2">
    <citation type="submission" date="2023-02" db="EMBL/GenBank/DDBJ databases">
        <title>'Rhodoalgimonas zhirmunskyi' gen. nov., isolated from a red alga.</title>
        <authorList>
            <person name="Nedashkovskaya O.I."/>
            <person name="Otstavnykh N.Y."/>
            <person name="Bystritskaya E.P."/>
            <person name="Balabanova L.A."/>
            <person name="Isaeva M.P."/>
        </authorList>
    </citation>
    <scope>NUCLEOTIDE SEQUENCE</scope>
    <source>
        <strain evidence="1">KCTC 52189</strain>
    </source>
</reference>
<proteinExistence type="predicted"/>